<evidence type="ECO:0000313" key="1">
    <source>
        <dbReference type="EMBL" id="RMI28644.1"/>
    </source>
</evidence>
<evidence type="ECO:0000313" key="2">
    <source>
        <dbReference type="Proteomes" id="UP000278673"/>
    </source>
</evidence>
<dbReference type="AlphaFoldDB" id="A0A3M2KUK5"/>
<gene>
    <name evidence="1" type="ORF">EBN88_28135</name>
</gene>
<sequence>MTLKVQFVPDTPGRRLDCEPRELSGELLAALADLGIEHVHVVRRGGRLDAIIYFLADRPLTAEREICDALARYAASAASLAGMRVDVCELDFYLTVGMPPPEAPSD</sequence>
<keyword evidence="2" id="KW-1185">Reference proteome</keyword>
<dbReference type="EMBL" id="RFFJ01000284">
    <property type="protein sequence ID" value="RMI28644.1"/>
    <property type="molecule type" value="Genomic_DNA"/>
</dbReference>
<organism evidence="1 2">
    <name type="scientific">Streptomyces triticirhizae</name>
    <dbReference type="NCBI Taxonomy" id="2483353"/>
    <lineage>
        <taxon>Bacteria</taxon>
        <taxon>Bacillati</taxon>
        <taxon>Actinomycetota</taxon>
        <taxon>Actinomycetes</taxon>
        <taxon>Kitasatosporales</taxon>
        <taxon>Streptomycetaceae</taxon>
        <taxon>Streptomyces</taxon>
    </lineage>
</organism>
<protein>
    <submittedName>
        <fullName evidence="1">Uncharacterized protein</fullName>
    </submittedName>
</protein>
<name>A0A3M2KUK5_9ACTN</name>
<dbReference type="RefSeq" id="WP_122399847.1">
    <property type="nucleotide sequence ID" value="NZ_RFFJ01000284.1"/>
</dbReference>
<reference evidence="1 2" key="1">
    <citation type="submission" date="2018-10" db="EMBL/GenBank/DDBJ databases">
        <title>Isolation, diversity and antifungal activity of actinobacteria from wheat.</title>
        <authorList>
            <person name="Han C."/>
        </authorList>
    </citation>
    <scope>NUCLEOTIDE SEQUENCE [LARGE SCALE GENOMIC DNA]</scope>
    <source>
        <strain evidence="1 2">NEAU-YY642</strain>
    </source>
</reference>
<proteinExistence type="predicted"/>
<accession>A0A3M2KUK5</accession>
<comment type="caution">
    <text evidence="1">The sequence shown here is derived from an EMBL/GenBank/DDBJ whole genome shotgun (WGS) entry which is preliminary data.</text>
</comment>
<dbReference type="Proteomes" id="UP000278673">
    <property type="component" value="Unassembled WGS sequence"/>
</dbReference>